<feature type="transmembrane region" description="Helical" evidence="4">
    <location>
        <begin position="272"/>
        <end position="295"/>
    </location>
</feature>
<dbReference type="Proteomes" id="UP000308014">
    <property type="component" value="Unassembled WGS sequence"/>
</dbReference>
<sequence length="460" mass="48911">MASRQSSTSSIKSEVKSEFDSSQLSSDQEQYQTGSSPENGMLDHKVKPQSKEFVLENSPASTIPNGGFTAWLQVLSGFMCFMSAWGFVNAFGVFQDFYSSALIPDVSNSDISWIGSIQAFLLCSATVFAGPVYDYGHPRFLIILGTILVVFGMMMTSLCSEYWQLMLAQGICVGLGAGCLFLPSIAIVPSYFTTKKAFAMGIAASGSSLGGVIYPIVFHRLEPQIGFEWATRVLGFIAFGTLLVPCSCIKARTFPKTRRKLLDFAAFKEPAYALFNLASFVGFIGLYIPFFYISAYASEKSGLDETLSFYLLPIMSAGSIAGRIVPGLVADRVGALNVLGFCTLCASTLGFCWIAIHHAAGGLIIWALLYGALSGAFVSLQPTTIASITKDLSTVGGRMGMNTFCASFGILIGTPIAGLLVEGGNWVGMQVFAGATLLGGALLVMATRIAVTGLSVSVKA</sequence>
<feature type="transmembrane region" description="Helical" evidence="4">
    <location>
        <begin position="229"/>
        <end position="251"/>
    </location>
</feature>
<dbReference type="SUPFAM" id="SSF103473">
    <property type="entry name" value="MFS general substrate transporter"/>
    <property type="match status" value="1"/>
</dbReference>
<comment type="similarity">
    <text evidence="2">Belongs to the major facilitator superfamily. Monocarboxylate porter (TC 2.A.1.13) family.</text>
</comment>
<feature type="transmembrane region" description="Helical" evidence="4">
    <location>
        <begin position="197"/>
        <end position="217"/>
    </location>
</feature>
<feature type="transmembrane region" description="Helical" evidence="4">
    <location>
        <begin position="307"/>
        <end position="329"/>
    </location>
</feature>
<dbReference type="PANTHER" id="PTHR11360">
    <property type="entry name" value="MONOCARBOXYLATE TRANSPORTER"/>
    <property type="match status" value="1"/>
</dbReference>
<feature type="region of interest" description="Disordered" evidence="3">
    <location>
        <begin position="1"/>
        <end position="42"/>
    </location>
</feature>
<name>A0A1A7MSK7_AURPU</name>
<reference evidence="6 7" key="1">
    <citation type="submission" date="2018-10" db="EMBL/GenBank/DDBJ databases">
        <title>Fifty Aureobasidium pullulans genomes reveal a recombining polyextremotolerant generalist.</title>
        <authorList>
            <person name="Gostincar C."/>
            <person name="Turk M."/>
            <person name="Zajc J."/>
            <person name="Gunde-Cimerman N."/>
        </authorList>
    </citation>
    <scope>NUCLEOTIDE SEQUENCE [LARGE SCALE GENOMIC DNA]</scope>
    <source>
        <strain evidence="6 7">EXF-11318</strain>
    </source>
</reference>
<feature type="compositionally biased region" description="Low complexity" evidence="3">
    <location>
        <begin position="1"/>
        <end position="12"/>
    </location>
</feature>
<gene>
    <name evidence="6" type="ORF">D6D24_04369</name>
</gene>
<evidence type="ECO:0000256" key="2">
    <source>
        <dbReference type="ARBA" id="ARBA00006727"/>
    </source>
</evidence>
<feature type="transmembrane region" description="Helical" evidence="4">
    <location>
        <begin position="362"/>
        <end position="380"/>
    </location>
</feature>
<evidence type="ECO:0000256" key="3">
    <source>
        <dbReference type="SAM" id="MobiDB-lite"/>
    </source>
</evidence>
<feature type="transmembrane region" description="Helical" evidence="4">
    <location>
        <begin position="111"/>
        <end position="133"/>
    </location>
</feature>
<feature type="domain" description="Major facilitator superfamily (MFS) profile" evidence="5">
    <location>
        <begin position="271"/>
        <end position="460"/>
    </location>
</feature>
<dbReference type="PROSITE" id="PS50850">
    <property type="entry name" value="MFS"/>
    <property type="match status" value="1"/>
</dbReference>
<feature type="transmembrane region" description="Helical" evidence="4">
    <location>
        <begin position="164"/>
        <end position="185"/>
    </location>
</feature>
<evidence type="ECO:0000256" key="1">
    <source>
        <dbReference type="ARBA" id="ARBA00004141"/>
    </source>
</evidence>
<dbReference type="GO" id="GO:0016020">
    <property type="term" value="C:membrane"/>
    <property type="evidence" value="ECO:0007669"/>
    <property type="project" value="UniProtKB-SubCell"/>
</dbReference>
<dbReference type="Gene3D" id="1.20.1250.20">
    <property type="entry name" value="MFS general substrate transporter like domains"/>
    <property type="match status" value="2"/>
</dbReference>
<keyword evidence="4" id="KW-1133">Transmembrane helix</keyword>
<dbReference type="InterPro" id="IPR020846">
    <property type="entry name" value="MFS_dom"/>
</dbReference>
<feature type="transmembrane region" description="Helical" evidence="4">
    <location>
        <begin position="336"/>
        <end position="356"/>
    </location>
</feature>
<dbReference type="GO" id="GO:0022857">
    <property type="term" value="F:transmembrane transporter activity"/>
    <property type="evidence" value="ECO:0007669"/>
    <property type="project" value="InterPro"/>
</dbReference>
<dbReference type="AlphaFoldDB" id="A0A1A7MSK7"/>
<organism evidence="6 7">
    <name type="scientific">Aureobasidium pullulans</name>
    <name type="common">Black yeast</name>
    <name type="synonym">Pullularia pullulans</name>
    <dbReference type="NCBI Taxonomy" id="5580"/>
    <lineage>
        <taxon>Eukaryota</taxon>
        <taxon>Fungi</taxon>
        <taxon>Dikarya</taxon>
        <taxon>Ascomycota</taxon>
        <taxon>Pezizomycotina</taxon>
        <taxon>Dothideomycetes</taxon>
        <taxon>Dothideomycetidae</taxon>
        <taxon>Dothideales</taxon>
        <taxon>Saccotheciaceae</taxon>
        <taxon>Aureobasidium</taxon>
    </lineage>
</organism>
<evidence type="ECO:0000256" key="4">
    <source>
        <dbReference type="SAM" id="Phobius"/>
    </source>
</evidence>
<dbReference type="CDD" id="cd17352">
    <property type="entry name" value="MFS_MCT_SLC16"/>
    <property type="match status" value="1"/>
</dbReference>
<comment type="subcellular location">
    <subcellularLocation>
        <location evidence="1">Membrane</location>
        <topology evidence="1">Multi-pass membrane protein</topology>
    </subcellularLocation>
</comment>
<feature type="transmembrane region" description="Helical" evidence="4">
    <location>
        <begin position="140"/>
        <end position="158"/>
    </location>
</feature>
<keyword evidence="4" id="KW-0812">Transmembrane</keyword>
<keyword evidence="4" id="KW-0472">Membrane</keyword>
<feature type="transmembrane region" description="Helical" evidence="4">
    <location>
        <begin position="401"/>
        <end position="421"/>
    </location>
</feature>
<dbReference type="Pfam" id="PF07690">
    <property type="entry name" value="MFS_1"/>
    <property type="match status" value="1"/>
</dbReference>
<dbReference type="InterPro" id="IPR050327">
    <property type="entry name" value="Proton-linked_MCT"/>
</dbReference>
<proteinExistence type="inferred from homology"/>
<feature type="transmembrane region" description="Helical" evidence="4">
    <location>
        <begin position="427"/>
        <end position="451"/>
    </location>
</feature>
<dbReference type="InterPro" id="IPR011701">
    <property type="entry name" value="MFS"/>
</dbReference>
<accession>A0A1A7MSK7</accession>
<dbReference type="InterPro" id="IPR036259">
    <property type="entry name" value="MFS_trans_sf"/>
</dbReference>
<evidence type="ECO:0000313" key="7">
    <source>
        <dbReference type="Proteomes" id="UP000308014"/>
    </source>
</evidence>
<dbReference type="EMBL" id="QZAJ01000129">
    <property type="protein sequence ID" value="THW16580.1"/>
    <property type="molecule type" value="Genomic_DNA"/>
</dbReference>
<feature type="transmembrane region" description="Helical" evidence="4">
    <location>
        <begin position="70"/>
        <end position="91"/>
    </location>
</feature>
<feature type="compositionally biased region" description="Polar residues" evidence="3">
    <location>
        <begin position="20"/>
        <end position="38"/>
    </location>
</feature>
<evidence type="ECO:0000259" key="5">
    <source>
        <dbReference type="PROSITE" id="PS50850"/>
    </source>
</evidence>
<evidence type="ECO:0000313" key="6">
    <source>
        <dbReference type="EMBL" id="THW16580.1"/>
    </source>
</evidence>
<protein>
    <submittedName>
        <fullName evidence="6">MFS general substrate transporter</fullName>
    </submittedName>
</protein>
<comment type="caution">
    <text evidence="6">The sequence shown here is derived from an EMBL/GenBank/DDBJ whole genome shotgun (WGS) entry which is preliminary data.</text>
</comment>
<dbReference type="PANTHER" id="PTHR11360:SF234">
    <property type="entry name" value="MFS-TYPE TRANSPORTER DBAD-RELATED"/>
    <property type="match status" value="1"/>
</dbReference>